<dbReference type="OrthoDB" id="9815425at2"/>
<proteinExistence type="inferred from homology"/>
<sequence length="330" mass="37793">MKMKLLWILGGLTVLLTLFLVFINFSPFPAIFFAKYTAFKIPKETRAKEYVDGNVTVLVNETYKSAYKNNQFDLYLPKKQLKGNPIIAWVHGGGFVGGDKLEEKEFATKLAESGYSVAVMNYALVPETKYPIPVVQTAEFLTHLKKHAEMYSFDVNNLFIAGDSAGAQIASQFVATQTNEKYRAVLNIDQVLSKDQIRGTLLYCGVYDMTEVVRFYPIPPVKFMFEKIGWGYAHDKNWLHGKLAESSNISNFITREFPPAYLTDGNTLSFEDQSKKMVKKLKASDIPVRQRFFLKTEYKTAHEYQFEMETAPAKLVFQDTLDFLKKYNKE</sequence>
<dbReference type="EMBL" id="MIJY01000023">
    <property type="protein sequence ID" value="OEG12893.1"/>
    <property type="molecule type" value="Genomic_DNA"/>
</dbReference>
<comment type="similarity">
    <text evidence="1">Belongs to the 'GDXG' lipolytic enzyme family.</text>
</comment>
<reference evidence="6" key="1">
    <citation type="submission" date="2016-09" db="EMBL/GenBank/DDBJ databases">
        <authorList>
            <person name="Gulvik C.A."/>
        </authorList>
    </citation>
    <scope>NUCLEOTIDE SEQUENCE [LARGE SCALE GENOMIC DNA]</scope>
    <source>
        <strain evidence="6">LMG 8895</strain>
    </source>
</reference>
<gene>
    <name evidence="5" type="ORF">BCR25_05220</name>
</gene>
<keyword evidence="6" id="KW-1185">Reference proteome</keyword>
<dbReference type="RefSeq" id="WP_069663594.1">
    <property type="nucleotide sequence ID" value="NZ_JBHUJJ010000001.1"/>
</dbReference>
<accession>A0A1E5GJI9</accession>
<evidence type="ECO:0000256" key="3">
    <source>
        <dbReference type="PROSITE-ProRule" id="PRU10038"/>
    </source>
</evidence>
<dbReference type="PROSITE" id="PS01174">
    <property type="entry name" value="LIPASE_GDXG_SER"/>
    <property type="match status" value="1"/>
</dbReference>
<dbReference type="InterPro" id="IPR049492">
    <property type="entry name" value="BD-FAE-like_dom"/>
</dbReference>
<evidence type="ECO:0000256" key="1">
    <source>
        <dbReference type="ARBA" id="ARBA00010515"/>
    </source>
</evidence>
<evidence type="ECO:0000256" key="2">
    <source>
        <dbReference type="ARBA" id="ARBA00022801"/>
    </source>
</evidence>
<name>A0A1E5GJI9_9ENTE</name>
<dbReference type="PANTHER" id="PTHR48081">
    <property type="entry name" value="AB HYDROLASE SUPERFAMILY PROTEIN C4A8.06C"/>
    <property type="match status" value="1"/>
</dbReference>
<dbReference type="InterPro" id="IPR029058">
    <property type="entry name" value="AB_hydrolase_fold"/>
</dbReference>
<dbReference type="Proteomes" id="UP000095094">
    <property type="component" value="Unassembled WGS sequence"/>
</dbReference>
<feature type="domain" description="BD-FAE-like" evidence="4">
    <location>
        <begin position="73"/>
        <end position="267"/>
    </location>
</feature>
<protein>
    <submittedName>
        <fullName evidence="5">Alpha/beta hydrolase</fullName>
    </submittedName>
</protein>
<keyword evidence="2 5" id="KW-0378">Hydrolase</keyword>
<dbReference type="SUPFAM" id="SSF53474">
    <property type="entry name" value="alpha/beta-Hydrolases"/>
    <property type="match status" value="1"/>
</dbReference>
<organism evidence="5 6">
    <name type="scientific">Enterococcus termitis</name>
    <dbReference type="NCBI Taxonomy" id="332950"/>
    <lineage>
        <taxon>Bacteria</taxon>
        <taxon>Bacillati</taxon>
        <taxon>Bacillota</taxon>
        <taxon>Bacilli</taxon>
        <taxon>Lactobacillales</taxon>
        <taxon>Enterococcaceae</taxon>
        <taxon>Enterococcus</taxon>
    </lineage>
</organism>
<dbReference type="GO" id="GO:0016787">
    <property type="term" value="F:hydrolase activity"/>
    <property type="evidence" value="ECO:0007669"/>
    <property type="project" value="UniProtKB-KW"/>
</dbReference>
<dbReference type="PANTHER" id="PTHR48081:SF6">
    <property type="entry name" value="PEPTIDASE S9 PROLYL OLIGOPEPTIDASE CATALYTIC DOMAIN-CONTAINING PROTEIN"/>
    <property type="match status" value="1"/>
</dbReference>
<feature type="active site" evidence="3">
    <location>
        <position position="164"/>
    </location>
</feature>
<dbReference type="Pfam" id="PF20434">
    <property type="entry name" value="BD-FAE"/>
    <property type="match status" value="1"/>
</dbReference>
<comment type="caution">
    <text evidence="5">The sequence shown here is derived from an EMBL/GenBank/DDBJ whole genome shotgun (WGS) entry which is preliminary data.</text>
</comment>
<evidence type="ECO:0000313" key="5">
    <source>
        <dbReference type="EMBL" id="OEG12893.1"/>
    </source>
</evidence>
<evidence type="ECO:0000313" key="6">
    <source>
        <dbReference type="Proteomes" id="UP000095094"/>
    </source>
</evidence>
<evidence type="ECO:0000259" key="4">
    <source>
        <dbReference type="Pfam" id="PF20434"/>
    </source>
</evidence>
<dbReference type="InterPro" id="IPR033140">
    <property type="entry name" value="Lipase_GDXG_put_SER_AS"/>
</dbReference>
<dbReference type="AlphaFoldDB" id="A0A1E5GJI9"/>
<dbReference type="InterPro" id="IPR050300">
    <property type="entry name" value="GDXG_lipolytic_enzyme"/>
</dbReference>
<dbReference type="Gene3D" id="3.40.50.1820">
    <property type="entry name" value="alpha/beta hydrolase"/>
    <property type="match status" value="1"/>
</dbReference>
<dbReference type="PATRIC" id="fig|332950.4.peg.2608"/>